<proteinExistence type="predicted"/>
<evidence type="ECO:0000313" key="2">
    <source>
        <dbReference type="EMBL" id="MBB6550789.1"/>
    </source>
</evidence>
<feature type="domain" description="NAD(P)-binding" evidence="1">
    <location>
        <begin position="7"/>
        <end position="200"/>
    </location>
</feature>
<dbReference type="Proteomes" id="UP000565579">
    <property type="component" value="Unassembled WGS sequence"/>
</dbReference>
<dbReference type="PANTHER" id="PTHR43355">
    <property type="entry name" value="FLAVIN REDUCTASE (NADPH)"/>
    <property type="match status" value="1"/>
</dbReference>
<dbReference type="EMBL" id="JACHMI010000001">
    <property type="protein sequence ID" value="MBB6550789.1"/>
    <property type="molecule type" value="Genomic_DNA"/>
</dbReference>
<accession>A0A7X0NWM1</accession>
<evidence type="ECO:0000313" key="3">
    <source>
        <dbReference type="Proteomes" id="UP000565579"/>
    </source>
</evidence>
<gene>
    <name evidence="2" type="ORF">HD593_005584</name>
</gene>
<dbReference type="InterPro" id="IPR016040">
    <property type="entry name" value="NAD(P)-bd_dom"/>
</dbReference>
<sequence length="213" mass="22756">MKITVFGATGGTGLELLRQGLEQGHDLTAVVRDAGRLPAGLRERLDVAEADIMNPAAIAPAIKGRDAVLSAMGSRERGPTTVQAGSITAITAAMRQEGARRLLMVSAAGLEADAGDGPFTRYVLKPLVIQRLFRHSYADLANAERLLRATTDLDWTIVRPARLTDDGRTNAYRTAYDLSIRGGFKTTRADVADCMLRLVGDRASIGHVISVAS</sequence>
<dbReference type="AlphaFoldDB" id="A0A7X0NWM1"/>
<comment type="caution">
    <text evidence="2">The sequence shown here is derived from an EMBL/GenBank/DDBJ whole genome shotgun (WGS) entry which is preliminary data.</text>
</comment>
<dbReference type="RefSeq" id="WP_185104999.1">
    <property type="nucleotide sequence ID" value="NZ_BAAAXY010000121.1"/>
</dbReference>
<organism evidence="2 3">
    <name type="scientific">Nonomuraea rubra</name>
    <dbReference type="NCBI Taxonomy" id="46180"/>
    <lineage>
        <taxon>Bacteria</taxon>
        <taxon>Bacillati</taxon>
        <taxon>Actinomycetota</taxon>
        <taxon>Actinomycetes</taxon>
        <taxon>Streptosporangiales</taxon>
        <taxon>Streptosporangiaceae</taxon>
        <taxon>Nonomuraea</taxon>
    </lineage>
</organism>
<name>A0A7X0NWM1_9ACTN</name>
<dbReference type="Pfam" id="PF13460">
    <property type="entry name" value="NAD_binding_10"/>
    <property type="match status" value="1"/>
</dbReference>
<dbReference type="Gene3D" id="3.40.50.720">
    <property type="entry name" value="NAD(P)-binding Rossmann-like Domain"/>
    <property type="match status" value="1"/>
</dbReference>
<dbReference type="SUPFAM" id="SSF51735">
    <property type="entry name" value="NAD(P)-binding Rossmann-fold domains"/>
    <property type="match status" value="1"/>
</dbReference>
<evidence type="ECO:0000259" key="1">
    <source>
        <dbReference type="Pfam" id="PF13460"/>
    </source>
</evidence>
<dbReference type="GO" id="GO:0016646">
    <property type="term" value="F:oxidoreductase activity, acting on the CH-NH group of donors, NAD or NADP as acceptor"/>
    <property type="evidence" value="ECO:0007669"/>
    <property type="project" value="TreeGrafter"/>
</dbReference>
<protein>
    <submittedName>
        <fullName evidence="2">Putative NADH-flavin reductase</fullName>
    </submittedName>
</protein>
<dbReference type="InterPro" id="IPR036291">
    <property type="entry name" value="NAD(P)-bd_dom_sf"/>
</dbReference>
<dbReference type="InterPro" id="IPR051606">
    <property type="entry name" value="Polyketide_Oxido-like"/>
</dbReference>
<dbReference type="PANTHER" id="PTHR43355:SF2">
    <property type="entry name" value="FLAVIN REDUCTASE (NADPH)"/>
    <property type="match status" value="1"/>
</dbReference>
<reference evidence="2 3" key="1">
    <citation type="submission" date="2020-08" db="EMBL/GenBank/DDBJ databases">
        <title>Sequencing the genomes of 1000 actinobacteria strains.</title>
        <authorList>
            <person name="Klenk H.-P."/>
        </authorList>
    </citation>
    <scope>NUCLEOTIDE SEQUENCE [LARGE SCALE GENOMIC DNA]</scope>
    <source>
        <strain evidence="2 3">DSM 43768</strain>
    </source>
</reference>
<keyword evidence="3" id="KW-1185">Reference proteome</keyword>